<gene>
    <name evidence="1" type="ORF">MENTE1834_LOCUS11680</name>
</gene>
<dbReference type="Proteomes" id="UP001497535">
    <property type="component" value="Unassembled WGS sequence"/>
</dbReference>
<dbReference type="EMBL" id="CAVMJV010000011">
    <property type="protein sequence ID" value="CAK5045137.1"/>
    <property type="molecule type" value="Genomic_DNA"/>
</dbReference>
<evidence type="ECO:0000313" key="2">
    <source>
        <dbReference type="Proteomes" id="UP001497535"/>
    </source>
</evidence>
<organism evidence="1 2">
    <name type="scientific">Meloidogyne enterolobii</name>
    <name type="common">Root-knot nematode worm</name>
    <name type="synonym">Meloidogyne mayaguensis</name>
    <dbReference type="NCBI Taxonomy" id="390850"/>
    <lineage>
        <taxon>Eukaryota</taxon>
        <taxon>Metazoa</taxon>
        <taxon>Ecdysozoa</taxon>
        <taxon>Nematoda</taxon>
        <taxon>Chromadorea</taxon>
        <taxon>Rhabditida</taxon>
        <taxon>Tylenchina</taxon>
        <taxon>Tylenchomorpha</taxon>
        <taxon>Tylenchoidea</taxon>
        <taxon>Meloidogynidae</taxon>
        <taxon>Meloidogyninae</taxon>
        <taxon>Meloidogyne</taxon>
    </lineage>
</organism>
<proteinExistence type="predicted"/>
<reference evidence="1" key="1">
    <citation type="submission" date="2023-11" db="EMBL/GenBank/DDBJ databases">
        <authorList>
            <person name="Poullet M."/>
        </authorList>
    </citation>
    <scope>NUCLEOTIDE SEQUENCE</scope>
    <source>
        <strain evidence="1">E1834</strain>
    </source>
</reference>
<keyword evidence="2" id="KW-1185">Reference proteome</keyword>
<protein>
    <submittedName>
        <fullName evidence="1">Uncharacterized protein</fullName>
    </submittedName>
</protein>
<name>A0ACB0YG17_MELEN</name>
<comment type="caution">
    <text evidence="1">The sequence shown here is derived from an EMBL/GenBank/DDBJ whole genome shotgun (WGS) entry which is preliminary data.</text>
</comment>
<sequence length="98" mass="11683">MYSLNKETNLKCAFCSDPHYDNQCKKYNNIEKRVERARELKLCLKCLKLGHGANNCKNKIECFHCKDKRHCSALCRRKEKIGENKNFQYMLWIVPKII</sequence>
<evidence type="ECO:0000313" key="1">
    <source>
        <dbReference type="EMBL" id="CAK5045137.1"/>
    </source>
</evidence>
<accession>A0ACB0YG17</accession>